<proteinExistence type="inferred from homology"/>
<evidence type="ECO:0000313" key="10">
    <source>
        <dbReference type="Proteomes" id="UP000306825"/>
    </source>
</evidence>
<comment type="subcellular location">
    <subcellularLocation>
        <location evidence="1">Cell outer membrane</location>
    </subcellularLocation>
</comment>
<feature type="signal peptide" evidence="8">
    <location>
        <begin position="1"/>
        <end position="17"/>
    </location>
</feature>
<dbReference type="PANTHER" id="PTHR30026:SF21">
    <property type="entry name" value="SLR1270 PROTEIN"/>
    <property type="match status" value="1"/>
</dbReference>
<keyword evidence="5" id="KW-0812">Transmembrane</keyword>
<evidence type="ECO:0000256" key="7">
    <source>
        <dbReference type="ARBA" id="ARBA00023237"/>
    </source>
</evidence>
<protein>
    <submittedName>
        <fullName evidence="9">TolC family protein</fullName>
    </submittedName>
</protein>
<name>A0ABX5V797_9BACT</name>
<dbReference type="Proteomes" id="UP000306825">
    <property type="component" value="Chromosome"/>
</dbReference>
<evidence type="ECO:0000256" key="4">
    <source>
        <dbReference type="ARBA" id="ARBA00022452"/>
    </source>
</evidence>
<evidence type="ECO:0000256" key="2">
    <source>
        <dbReference type="ARBA" id="ARBA00007613"/>
    </source>
</evidence>
<keyword evidence="4" id="KW-1134">Transmembrane beta strand</keyword>
<keyword evidence="7" id="KW-0998">Cell outer membrane</keyword>
<evidence type="ECO:0000313" key="9">
    <source>
        <dbReference type="EMBL" id="QCT94142.1"/>
    </source>
</evidence>
<keyword evidence="10" id="KW-1185">Reference proteome</keyword>
<accession>A0ABX5V797</accession>
<evidence type="ECO:0000256" key="1">
    <source>
        <dbReference type="ARBA" id="ARBA00004442"/>
    </source>
</evidence>
<dbReference type="RefSeq" id="WP_040305413.1">
    <property type="nucleotide sequence ID" value="NZ_ABCJ01000012.1"/>
</dbReference>
<dbReference type="PANTHER" id="PTHR30026">
    <property type="entry name" value="OUTER MEMBRANE PROTEIN TOLC"/>
    <property type="match status" value="1"/>
</dbReference>
<reference evidence="9 10" key="1">
    <citation type="submission" date="2019-05" db="EMBL/GenBank/DDBJ databases">
        <title>A comparative analysis of the Nautiliaceae.</title>
        <authorList>
            <person name="Grosche A."/>
            <person name="Smedile F."/>
            <person name="Vetriani C."/>
        </authorList>
    </citation>
    <scope>NUCLEOTIDE SEQUENCE [LARGE SCALE GENOMIC DNA]</scope>
    <source>
        <strain evidence="9 10">TB-2</strain>
    </source>
</reference>
<evidence type="ECO:0000256" key="6">
    <source>
        <dbReference type="ARBA" id="ARBA00023136"/>
    </source>
</evidence>
<dbReference type="InterPro" id="IPR003423">
    <property type="entry name" value="OMP_efflux"/>
</dbReference>
<dbReference type="SUPFAM" id="SSF56954">
    <property type="entry name" value="Outer membrane efflux proteins (OEP)"/>
    <property type="match status" value="1"/>
</dbReference>
<keyword evidence="3" id="KW-0813">Transport</keyword>
<dbReference type="EMBL" id="CP040463">
    <property type="protein sequence ID" value="QCT94142.1"/>
    <property type="molecule type" value="Genomic_DNA"/>
</dbReference>
<comment type="similarity">
    <text evidence="2">Belongs to the outer membrane factor (OMF) (TC 1.B.17) family.</text>
</comment>
<dbReference type="InterPro" id="IPR051906">
    <property type="entry name" value="TolC-like"/>
</dbReference>
<feature type="chain" id="PRO_5047545322" evidence="8">
    <location>
        <begin position="18"/>
        <end position="463"/>
    </location>
</feature>
<gene>
    <name evidence="9" type="ORF">FE773_02810</name>
</gene>
<evidence type="ECO:0000256" key="5">
    <source>
        <dbReference type="ARBA" id="ARBA00022692"/>
    </source>
</evidence>
<organism evidence="9 10">
    <name type="scientific">Caminibacter mediatlanticus TB-2</name>
    <dbReference type="NCBI Taxonomy" id="391592"/>
    <lineage>
        <taxon>Bacteria</taxon>
        <taxon>Pseudomonadati</taxon>
        <taxon>Campylobacterota</taxon>
        <taxon>Epsilonproteobacteria</taxon>
        <taxon>Nautiliales</taxon>
        <taxon>Nautiliaceae</taxon>
        <taxon>Caminibacter</taxon>
    </lineage>
</organism>
<keyword evidence="8" id="KW-0732">Signal</keyword>
<evidence type="ECO:0000256" key="3">
    <source>
        <dbReference type="ARBA" id="ARBA00022448"/>
    </source>
</evidence>
<keyword evidence="6" id="KW-0472">Membrane</keyword>
<evidence type="ECO:0000256" key="8">
    <source>
        <dbReference type="SAM" id="SignalP"/>
    </source>
</evidence>
<dbReference type="Gene3D" id="1.20.1600.10">
    <property type="entry name" value="Outer membrane efflux proteins (OEP)"/>
    <property type="match status" value="1"/>
</dbReference>
<sequence>MRKLLVVSAALSSLVFAKTINFDTALKEALNNNLELKAKKLNIDKAKAKLKEAKGYDFGKLTFSEEVSRSNNALYVFGMKLESREATFKDFGFADFLSQMPGLLGGSVSGNQVLSIEPNDLNYPGSRTNFKTKFVYEVPIFTGFKLKYAKEMAKLQVLANKFKYAHDKNKLAIEVLKAYNGAVAAKYFVNALKTAKKTTQSFLKMVNEFYKEGMATKIDLLQVKKRDSQINAMLIEAENKYNLAIAYLQFLTNDNSIDNVGDFKVIISQNVSLNKLEKLALQNRNDLKWMQKNVETMQKKIKFDKSAKYPMIGAHLEYGWNDNSLTLSTKKDYYVAAAGLKWNIFDKSVDAKIEDSKIAAMQTNYYYKYMQKGILLDVKQKYLNLKSKSAIVKEKVLNKELAEDILKKYTYMYKQGMISMPILLLKESEARKARAELIKAKYDEAIAAAELKAAIGDLVKESK</sequence>
<dbReference type="Pfam" id="PF02321">
    <property type="entry name" value="OEP"/>
    <property type="match status" value="1"/>
</dbReference>